<dbReference type="Proteomes" id="UP001596160">
    <property type="component" value="Unassembled WGS sequence"/>
</dbReference>
<name>A0ABW0AHA0_9ACTN</name>
<protein>
    <submittedName>
        <fullName evidence="1">Uncharacterized protein</fullName>
    </submittedName>
</protein>
<evidence type="ECO:0000313" key="1">
    <source>
        <dbReference type="EMBL" id="MFC5153018.1"/>
    </source>
</evidence>
<evidence type="ECO:0000313" key="2">
    <source>
        <dbReference type="Proteomes" id="UP001596160"/>
    </source>
</evidence>
<organism evidence="1 2">
    <name type="scientific">Streptomyces amakusaensis</name>
    <dbReference type="NCBI Taxonomy" id="67271"/>
    <lineage>
        <taxon>Bacteria</taxon>
        <taxon>Bacillati</taxon>
        <taxon>Actinomycetota</taxon>
        <taxon>Actinomycetes</taxon>
        <taxon>Kitasatosporales</taxon>
        <taxon>Streptomycetaceae</taxon>
        <taxon>Streptomyces</taxon>
    </lineage>
</organism>
<comment type="caution">
    <text evidence="1">The sequence shown here is derived from an EMBL/GenBank/DDBJ whole genome shotgun (WGS) entry which is preliminary data.</text>
</comment>
<keyword evidence="2" id="KW-1185">Reference proteome</keyword>
<reference evidence="2" key="1">
    <citation type="journal article" date="2019" name="Int. J. Syst. Evol. Microbiol.">
        <title>The Global Catalogue of Microorganisms (GCM) 10K type strain sequencing project: providing services to taxonomists for standard genome sequencing and annotation.</title>
        <authorList>
            <consortium name="The Broad Institute Genomics Platform"/>
            <consortium name="The Broad Institute Genome Sequencing Center for Infectious Disease"/>
            <person name="Wu L."/>
            <person name="Ma J."/>
        </authorList>
    </citation>
    <scope>NUCLEOTIDE SEQUENCE [LARGE SCALE GENOMIC DNA]</scope>
    <source>
        <strain evidence="2">PCU 266</strain>
    </source>
</reference>
<dbReference type="EMBL" id="JBHSKP010000008">
    <property type="protein sequence ID" value="MFC5153018.1"/>
    <property type="molecule type" value="Genomic_DNA"/>
</dbReference>
<accession>A0ABW0AHA0</accession>
<dbReference type="RefSeq" id="WP_344474142.1">
    <property type="nucleotide sequence ID" value="NZ_BAAASB010000004.1"/>
</dbReference>
<sequence>MSLTAVYVADTGHVVGALTLTGATAPTEVAELVGPALPVRVSLGAGRTASLSLPDRRLAAVAADDEPGVLADPLAFGVDAPDGRPRPTLLRLAAWSEGLALAADGLTVTLPLAANRVTPVLALISDGEDTHVLTGEIPAQQSTVTLPVTLEAGSRHGLLVLVEGWAGRLTGAEAQ</sequence>
<proteinExistence type="predicted"/>
<gene>
    <name evidence="1" type="ORF">ACFPRH_14870</name>
</gene>